<proteinExistence type="predicted"/>
<gene>
    <name evidence="1" type="ORF">H7849_12540</name>
</gene>
<dbReference type="AlphaFoldDB" id="A0A7G8BQ25"/>
<protein>
    <submittedName>
        <fullName evidence="1">Uncharacterized protein</fullName>
    </submittedName>
</protein>
<keyword evidence="2" id="KW-1185">Reference proteome</keyword>
<name>A0A7G8BQ25_9BACT</name>
<evidence type="ECO:0000313" key="1">
    <source>
        <dbReference type="EMBL" id="QNI34645.1"/>
    </source>
</evidence>
<reference evidence="1 2" key="1">
    <citation type="submission" date="2020-08" db="EMBL/GenBank/DDBJ databases">
        <title>Edaphobacter telluris sp. nov. and Acidobacterium dinghuensis sp. nov., two acidobacteria isolated from forest soil.</title>
        <authorList>
            <person name="Fu J."/>
            <person name="Qiu L."/>
        </authorList>
    </citation>
    <scope>NUCLEOTIDE SEQUENCE [LARGE SCALE GENOMIC DNA]</scope>
    <source>
        <strain evidence="1">4Y35</strain>
    </source>
</reference>
<dbReference type="EMBL" id="CP060394">
    <property type="protein sequence ID" value="QNI34645.1"/>
    <property type="molecule type" value="Genomic_DNA"/>
</dbReference>
<evidence type="ECO:0000313" key="2">
    <source>
        <dbReference type="Proteomes" id="UP000515312"/>
    </source>
</evidence>
<organism evidence="1 2">
    <name type="scientific">Alloacidobacterium dinghuense</name>
    <dbReference type="NCBI Taxonomy" id="2763107"/>
    <lineage>
        <taxon>Bacteria</taxon>
        <taxon>Pseudomonadati</taxon>
        <taxon>Acidobacteriota</taxon>
        <taxon>Terriglobia</taxon>
        <taxon>Terriglobales</taxon>
        <taxon>Acidobacteriaceae</taxon>
        <taxon>Alloacidobacterium</taxon>
    </lineage>
</organism>
<dbReference type="KEGG" id="adin:H7849_12540"/>
<sequence length="162" mass="17253">MSGTVTAINPAAKTIVVNTNDGSFGLFNEQTKSDVALLFENDIRSRTMPADTFKDKGAQVIVYYFGGGFGQSSDRTVVALQNLGAGPIEKDTGTVVKFNKHALTIKTDSGSEETFQIGDTAVAETATGAARAERFDPGKGEQVRVIAALDNGQKTLLFVREM</sequence>
<dbReference type="Proteomes" id="UP000515312">
    <property type="component" value="Chromosome"/>
</dbReference>
<dbReference type="RefSeq" id="WP_186746963.1">
    <property type="nucleotide sequence ID" value="NZ_CP060394.1"/>
</dbReference>
<accession>A0A7G8BQ25</accession>